<evidence type="ECO:0000259" key="1">
    <source>
        <dbReference type="PROSITE" id="PS51677"/>
    </source>
</evidence>
<dbReference type="Gene3D" id="3.20.20.370">
    <property type="entry name" value="Glycoside hydrolase/deacetylase"/>
    <property type="match status" value="1"/>
</dbReference>
<organism evidence="2 3">
    <name type="scientific">Gnomoniopsis smithogilvyi</name>
    <dbReference type="NCBI Taxonomy" id="1191159"/>
    <lineage>
        <taxon>Eukaryota</taxon>
        <taxon>Fungi</taxon>
        <taxon>Dikarya</taxon>
        <taxon>Ascomycota</taxon>
        <taxon>Pezizomycotina</taxon>
        <taxon>Sordariomycetes</taxon>
        <taxon>Sordariomycetidae</taxon>
        <taxon>Diaporthales</taxon>
        <taxon>Gnomoniaceae</taxon>
        <taxon>Gnomoniopsis</taxon>
    </lineage>
</organism>
<dbReference type="PROSITE" id="PS51677">
    <property type="entry name" value="NODB"/>
    <property type="match status" value="1"/>
</dbReference>
<dbReference type="PANTHER" id="PTHR47561">
    <property type="entry name" value="POLYSACCHARIDE DEACETYLASE FAMILY PROTEIN (AFU_ORTHOLOGUE AFUA_6G05030)"/>
    <property type="match status" value="1"/>
</dbReference>
<dbReference type="InterPro" id="IPR011330">
    <property type="entry name" value="Glyco_hydro/deAcase_b/a-brl"/>
</dbReference>
<dbReference type="PANTHER" id="PTHR47561:SF1">
    <property type="entry name" value="POLYSACCHARIDE DEACETYLASE FAMILY PROTEIN (AFU_ORTHOLOGUE AFUA_6G05030)"/>
    <property type="match status" value="1"/>
</dbReference>
<dbReference type="GO" id="GO:0016810">
    <property type="term" value="F:hydrolase activity, acting on carbon-nitrogen (but not peptide) bonds"/>
    <property type="evidence" value="ECO:0007669"/>
    <property type="project" value="InterPro"/>
</dbReference>
<dbReference type="Proteomes" id="UP001140453">
    <property type="component" value="Unassembled WGS sequence"/>
</dbReference>
<name>A0A9W9CVK8_9PEZI</name>
<accession>A0A9W9CVK8</accession>
<dbReference type="InterPro" id="IPR002509">
    <property type="entry name" value="NODB_dom"/>
</dbReference>
<proteinExistence type="predicted"/>
<dbReference type="EMBL" id="JAPEVB010000004">
    <property type="protein sequence ID" value="KAJ4388852.1"/>
    <property type="molecule type" value="Genomic_DNA"/>
</dbReference>
<evidence type="ECO:0000313" key="2">
    <source>
        <dbReference type="EMBL" id="KAJ4388852.1"/>
    </source>
</evidence>
<evidence type="ECO:0000313" key="3">
    <source>
        <dbReference type="Proteomes" id="UP001140453"/>
    </source>
</evidence>
<dbReference type="OrthoDB" id="3162524at2759"/>
<feature type="domain" description="NodB homology" evidence="1">
    <location>
        <begin position="57"/>
        <end position="280"/>
    </location>
</feature>
<gene>
    <name evidence="2" type="ORF">N0V93_006313</name>
</gene>
<dbReference type="Pfam" id="PF01522">
    <property type="entry name" value="Polysacc_deac_1"/>
    <property type="match status" value="1"/>
</dbReference>
<protein>
    <recommendedName>
        <fullName evidence="1">NodB homology domain-containing protein</fullName>
    </recommendedName>
</protein>
<reference evidence="2" key="1">
    <citation type="submission" date="2022-10" db="EMBL/GenBank/DDBJ databases">
        <title>Tapping the CABI collections for fungal endophytes: first genome assemblies for Collariella, Neodidymelliopsis, Ascochyta clinopodiicola, Didymella pomorum, Didymosphaeria variabile, Neocosmospora piperis and Neocucurbitaria cava.</title>
        <authorList>
            <person name="Hill R."/>
        </authorList>
    </citation>
    <scope>NUCLEOTIDE SEQUENCE</scope>
    <source>
        <strain evidence="2">IMI 355082</strain>
    </source>
</reference>
<keyword evidence="3" id="KW-1185">Reference proteome</keyword>
<sequence>MSRIQQLNQTLLPALQITPNMSTKAQSPWPNGAKAALSFTMDNLGEAQAVLSKSHPETVPIGQDPAVLTHLPRILDLLAAHDIKATYFAESWSLPVYPSAVADLRARGHEVAWHGFQHEVWKSLSEAEEQENFSKSFAAAKEHKVNYAGFRPPGGSINGARTLSLLKEHGCSYVSPLGDFSIDSGSGIVILPFEWKAVDAFWYMDTEKFKSIRDEHGVSKAALGPGDFKEYLERRIQDVKREGGYVSILFHPFLTDREERWKVLENTLELISKDKDLWVAPCDEVARWVGENKDKFDF</sequence>
<dbReference type="SUPFAM" id="SSF88713">
    <property type="entry name" value="Glycoside hydrolase/deacetylase"/>
    <property type="match status" value="1"/>
</dbReference>
<dbReference type="AlphaFoldDB" id="A0A9W9CVK8"/>
<dbReference type="GO" id="GO:0005975">
    <property type="term" value="P:carbohydrate metabolic process"/>
    <property type="evidence" value="ECO:0007669"/>
    <property type="project" value="InterPro"/>
</dbReference>
<comment type="caution">
    <text evidence="2">The sequence shown here is derived from an EMBL/GenBank/DDBJ whole genome shotgun (WGS) entry which is preliminary data.</text>
</comment>